<proteinExistence type="predicted"/>
<gene>
    <name evidence="2" type="ORF">R55214_HHFBAMCI_01695</name>
</gene>
<evidence type="ECO:0000313" key="3">
    <source>
        <dbReference type="Proteomes" id="UP001314166"/>
    </source>
</evidence>
<evidence type="ECO:0008006" key="4">
    <source>
        <dbReference type="Google" id="ProtNLM"/>
    </source>
</evidence>
<organism evidence="2 3">
    <name type="scientific">Fructobacillus evanidus</name>
    <dbReference type="NCBI Taxonomy" id="3064281"/>
    <lineage>
        <taxon>Bacteria</taxon>
        <taxon>Bacillati</taxon>
        <taxon>Bacillota</taxon>
        <taxon>Bacilli</taxon>
        <taxon>Lactobacillales</taxon>
        <taxon>Lactobacillaceae</taxon>
        <taxon>Fructobacillus</taxon>
    </lineage>
</organism>
<dbReference type="RefSeq" id="WP_282808475.1">
    <property type="nucleotide sequence ID" value="NZ_CAUZLH010000019.1"/>
</dbReference>
<protein>
    <recommendedName>
        <fullName evidence="4">DUF536 domain-containing protein</fullName>
    </recommendedName>
</protein>
<sequence length="153" mass="17823">MKRDTFKLTTTDLANEVGLSRSYLYKKAKNIGLELNGQYTKEDLKKLKNGTKSRKKSVSLQEKRHAKETLKGDTFSVIEKDLRNQISDLQKQISTQNEQLKAKDEQIKMANQLADQSQKLQADLQKKLDRNNEKLLNVNRTKKGFWSQILHRF</sequence>
<keyword evidence="1" id="KW-0175">Coiled coil</keyword>
<dbReference type="EMBL" id="CAUZMB010000023">
    <property type="protein sequence ID" value="CAK1255301.1"/>
    <property type="molecule type" value="Genomic_DNA"/>
</dbReference>
<name>A0ABM9N2P4_9LACO</name>
<dbReference type="Proteomes" id="UP001314166">
    <property type="component" value="Unassembled WGS sequence"/>
</dbReference>
<reference evidence="2 3" key="1">
    <citation type="submission" date="2023-10" db="EMBL/GenBank/DDBJ databases">
        <authorList>
            <person name="Botero Cardona J."/>
        </authorList>
    </citation>
    <scope>NUCLEOTIDE SEQUENCE [LARGE SCALE GENOMIC DNA]</scope>
    <source>
        <strain evidence="2 3">R-55214</strain>
    </source>
</reference>
<evidence type="ECO:0000313" key="2">
    <source>
        <dbReference type="EMBL" id="CAK1255301.1"/>
    </source>
</evidence>
<evidence type="ECO:0000256" key="1">
    <source>
        <dbReference type="SAM" id="Coils"/>
    </source>
</evidence>
<accession>A0ABM9N2P4</accession>
<comment type="caution">
    <text evidence="2">The sequence shown here is derived from an EMBL/GenBank/DDBJ whole genome shotgun (WGS) entry which is preliminary data.</text>
</comment>
<keyword evidence="3" id="KW-1185">Reference proteome</keyword>
<feature type="coiled-coil region" evidence="1">
    <location>
        <begin position="79"/>
        <end position="134"/>
    </location>
</feature>